<feature type="compositionally biased region" description="Low complexity" evidence="1">
    <location>
        <begin position="57"/>
        <end position="67"/>
    </location>
</feature>
<keyword evidence="3" id="KW-1185">Reference proteome</keyword>
<evidence type="ECO:0000313" key="2">
    <source>
        <dbReference type="EMBL" id="RDI54150.1"/>
    </source>
</evidence>
<evidence type="ECO:0000313" key="3">
    <source>
        <dbReference type="Proteomes" id="UP000255355"/>
    </source>
</evidence>
<dbReference type="EMBL" id="QQAZ01000002">
    <property type="protein sequence ID" value="RDI54150.1"/>
    <property type="molecule type" value="Genomic_DNA"/>
</dbReference>
<evidence type="ECO:0000256" key="1">
    <source>
        <dbReference type="SAM" id="MobiDB-lite"/>
    </source>
</evidence>
<name>A0A370HBJ3_9NOCA</name>
<organism evidence="2 3">
    <name type="scientific">Nocardia mexicana</name>
    <dbReference type="NCBI Taxonomy" id="279262"/>
    <lineage>
        <taxon>Bacteria</taxon>
        <taxon>Bacillati</taxon>
        <taxon>Actinomycetota</taxon>
        <taxon>Actinomycetes</taxon>
        <taxon>Mycobacteriales</taxon>
        <taxon>Nocardiaceae</taxon>
        <taxon>Nocardia</taxon>
    </lineage>
</organism>
<proteinExistence type="predicted"/>
<comment type="caution">
    <text evidence="2">The sequence shown here is derived from an EMBL/GenBank/DDBJ whole genome shotgun (WGS) entry which is preliminary data.</text>
</comment>
<feature type="compositionally biased region" description="Basic and acidic residues" evidence="1">
    <location>
        <begin position="47"/>
        <end position="56"/>
    </location>
</feature>
<protein>
    <submittedName>
        <fullName evidence="2">Uncharacterized protein</fullName>
    </submittedName>
</protein>
<feature type="region of interest" description="Disordered" evidence="1">
    <location>
        <begin position="47"/>
        <end position="67"/>
    </location>
</feature>
<accession>A0A370HBJ3</accession>
<dbReference type="AlphaFoldDB" id="A0A370HBJ3"/>
<dbReference type="Proteomes" id="UP000255355">
    <property type="component" value="Unassembled WGS sequence"/>
</dbReference>
<reference evidence="2 3" key="1">
    <citation type="submission" date="2018-07" db="EMBL/GenBank/DDBJ databases">
        <title>Genomic Encyclopedia of Type Strains, Phase IV (KMG-IV): sequencing the most valuable type-strain genomes for metagenomic binning, comparative biology and taxonomic classification.</title>
        <authorList>
            <person name="Goeker M."/>
        </authorList>
    </citation>
    <scope>NUCLEOTIDE SEQUENCE [LARGE SCALE GENOMIC DNA]</scope>
    <source>
        <strain evidence="2 3">DSM 44952</strain>
    </source>
</reference>
<sequence length="133" mass="14288">MRVGKTDVGKCSITHERVIDQAQRLLGGMARIVPGTQFVVAIDAQRRNEAGARESMRPTCRATATPRTRSQVVASRLAVDAVFVPGTEHFEGGEIPADLVAVADVITVSPEHTYARWSNGDLPDLSHVPGDAE</sequence>
<gene>
    <name evidence="2" type="ORF">DFR68_102274</name>
</gene>